<evidence type="ECO:0000313" key="9">
    <source>
        <dbReference type="EMBL" id="KAK3513389.1"/>
    </source>
</evidence>
<dbReference type="GO" id="GO:0009897">
    <property type="term" value="C:external side of plasma membrane"/>
    <property type="evidence" value="ECO:0007669"/>
    <property type="project" value="TreeGrafter"/>
</dbReference>
<evidence type="ECO:0000256" key="5">
    <source>
        <dbReference type="ARBA" id="ARBA00023136"/>
    </source>
</evidence>
<keyword evidence="3 8" id="KW-0732">Signal</keyword>
<evidence type="ECO:0000256" key="6">
    <source>
        <dbReference type="ARBA" id="ARBA00023170"/>
    </source>
</evidence>
<keyword evidence="4 7" id="KW-1133">Transmembrane helix</keyword>
<feature type="transmembrane region" description="Helical" evidence="7">
    <location>
        <begin position="229"/>
        <end position="252"/>
    </location>
</feature>
<feature type="signal peptide" evidence="8">
    <location>
        <begin position="1"/>
        <end position="30"/>
    </location>
</feature>
<comment type="subcellular location">
    <subcellularLocation>
        <location evidence="1">Membrane</location>
        <topology evidence="1">Single-pass membrane protein</topology>
    </subcellularLocation>
</comment>
<dbReference type="Gene3D" id="2.60.40.10">
    <property type="entry name" value="Immunoglobulins"/>
    <property type="match status" value="2"/>
</dbReference>
<protein>
    <recommendedName>
        <fullName evidence="11">Fibronectin type-III domain-containing protein</fullName>
    </recommendedName>
</protein>
<dbReference type="PANTHER" id="PTHR23037:SF42">
    <property type="entry name" value="CYTOKINE RECEPTOR COMMON SUBUNIT GAMMA ISOFORM X1-RELATED"/>
    <property type="match status" value="1"/>
</dbReference>
<dbReference type="InterPro" id="IPR036116">
    <property type="entry name" value="FN3_sf"/>
</dbReference>
<dbReference type="GO" id="GO:0004896">
    <property type="term" value="F:cytokine receptor activity"/>
    <property type="evidence" value="ECO:0007669"/>
    <property type="project" value="TreeGrafter"/>
</dbReference>
<evidence type="ECO:0008006" key="11">
    <source>
        <dbReference type="Google" id="ProtNLM"/>
    </source>
</evidence>
<dbReference type="PANTHER" id="PTHR23037">
    <property type="entry name" value="CYTOKINE RECEPTOR"/>
    <property type="match status" value="1"/>
</dbReference>
<comment type="caution">
    <text evidence="9">The sequence shown here is derived from an EMBL/GenBank/DDBJ whole genome shotgun (WGS) entry which is preliminary data.</text>
</comment>
<dbReference type="AlphaFoldDB" id="A0AAE0UN38"/>
<evidence type="ECO:0000256" key="8">
    <source>
        <dbReference type="SAM" id="SignalP"/>
    </source>
</evidence>
<accession>A0AAE0UN38</accession>
<evidence type="ECO:0000256" key="2">
    <source>
        <dbReference type="ARBA" id="ARBA00022692"/>
    </source>
</evidence>
<sequence length="502" mass="56209">MTGRLAEIMGAFIKTLHVALLLSGFGVAESSEFLQCFNDYDVELKCSFLTKPDTCAEYNLSASRLNTDSLHTCHFVEIHPGECECRLHMKDGFVIYEIIVINLMKGDKIWHTTNISTEGSIKPRRPIITSVTQNMNGDFSVTLNTTYTKKTFLDYLEVELKYGIDGSNKYVTKHVGKVHHSSEIVGRTLQPNSKYILKARVKSNYPPNKTFSDYSEPYMFSTPQSLQNILRIIMPTLCIILIICISSVYFWFNRIIKPWWDKIPTPKFSTNIVKQVPHLLSFQTEFSSVSLDSSANHISKNTCVVQSEDSYKSYNPSLGKGIGTSSLAYLLAEHQRVNRSGSEDAGVEHQSTNTEQLCKNKKSDELISGTWNQDSGISNRTYLLSDFSSSSTSKQPAVNSDLSKNFLVSSENLDLMMQMDLEYYKLSGSTALGNSKLIPITPPKMAVDLLDHIVGDVGDHKALSSCNDLIIERPFSAKKPQDVLLSAHDGFVIPMEDGYQAF</sequence>
<reference evidence="9" key="1">
    <citation type="submission" date="2023-06" db="EMBL/GenBank/DDBJ databases">
        <title>Male Hemibagrus guttatus genome.</title>
        <authorList>
            <person name="Bian C."/>
        </authorList>
    </citation>
    <scope>NUCLEOTIDE SEQUENCE</scope>
    <source>
        <strain evidence="9">Male_cb2023</strain>
        <tissue evidence="9">Muscle</tissue>
    </source>
</reference>
<evidence type="ECO:0000256" key="3">
    <source>
        <dbReference type="ARBA" id="ARBA00022729"/>
    </source>
</evidence>
<dbReference type="EMBL" id="JAUCMX010000022">
    <property type="protein sequence ID" value="KAK3513389.1"/>
    <property type="molecule type" value="Genomic_DNA"/>
</dbReference>
<dbReference type="Proteomes" id="UP001274896">
    <property type="component" value="Unassembled WGS sequence"/>
</dbReference>
<dbReference type="SUPFAM" id="SSF49265">
    <property type="entry name" value="Fibronectin type III"/>
    <property type="match status" value="1"/>
</dbReference>
<gene>
    <name evidence="9" type="ORF">QTP70_014218</name>
</gene>
<evidence type="ECO:0000256" key="1">
    <source>
        <dbReference type="ARBA" id="ARBA00004167"/>
    </source>
</evidence>
<name>A0AAE0UN38_9TELE</name>
<feature type="chain" id="PRO_5042146905" description="Fibronectin type-III domain-containing protein" evidence="8">
    <location>
        <begin position="31"/>
        <end position="502"/>
    </location>
</feature>
<keyword evidence="10" id="KW-1185">Reference proteome</keyword>
<evidence type="ECO:0000256" key="7">
    <source>
        <dbReference type="SAM" id="Phobius"/>
    </source>
</evidence>
<keyword evidence="6" id="KW-0675">Receptor</keyword>
<keyword evidence="5 7" id="KW-0472">Membrane</keyword>
<keyword evidence="2 7" id="KW-0812">Transmembrane</keyword>
<dbReference type="GO" id="GO:0016064">
    <property type="term" value="P:immunoglobulin mediated immune response"/>
    <property type="evidence" value="ECO:0007669"/>
    <property type="project" value="TreeGrafter"/>
</dbReference>
<organism evidence="9 10">
    <name type="scientific">Hemibagrus guttatus</name>
    <dbReference type="NCBI Taxonomy" id="175788"/>
    <lineage>
        <taxon>Eukaryota</taxon>
        <taxon>Metazoa</taxon>
        <taxon>Chordata</taxon>
        <taxon>Craniata</taxon>
        <taxon>Vertebrata</taxon>
        <taxon>Euteleostomi</taxon>
        <taxon>Actinopterygii</taxon>
        <taxon>Neopterygii</taxon>
        <taxon>Teleostei</taxon>
        <taxon>Ostariophysi</taxon>
        <taxon>Siluriformes</taxon>
        <taxon>Bagridae</taxon>
        <taxon>Hemibagrus</taxon>
    </lineage>
</organism>
<evidence type="ECO:0000256" key="4">
    <source>
        <dbReference type="ARBA" id="ARBA00022989"/>
    </source>
</evidence>
<evidence type="ECO:0000313" key="10">
    <source>
        <dbReference type="Proteomes" id="UP001274896"/>
    </source>
</evidence>
<proteinExistence type="predicted"/>
<dbReference type="InterPro" id="IPR013783">
    <property type="entry name" value="Ig-like_fold"/>
</dbReference>